<dbReference type="AlphaFoldDB" id="A0A9P0KZM5"/>
<dbReference type="EMBL" id="CAKOFQ010006941">
    <property type="protein sequence ID" value="CAH1983587.1"/>
    <property type="molecule type" value="Genomic_DNA"/>
</dbReference>
<accession>A0A9P0KZM5</accession>
<keyword evidence="2" id="KW-1185">Reference proteome</keyword>
<protein>
    <submittedName>
        <fullName evidence="1">Uncharacterized protein</fullName>
    </submittedName>
</protein>
<gene>
    <name evidence="1" type="ORF">ACAOBT_LOCUS15623</name>
</gene>
<comment type="caution">
    <text evidence="1">The sequence shown here is derived from an EMBL/GenBank/DDBJ whole genome shotgun (WGS) entry which is preliminary data.</text>
</comment>
<organism evidence="1 2">
    <name type="scientific">Acanthoscelides obtectus</name>
    <name type="common">Bean weevil</name>
    <name type="synonym">Bruchus obtectus</name>
    <dbReference type="NCBI Taxonomy" id="200917"/>
    <lineage>
        <taxon>Eukaryota</taxon>
        <taxon>Metazoa</taxon>
        <taxon>Ecdysozoa</taxon>
        <taxon>Arthropoda</taxon>
        <taxon>Hexapoda</taxon>
        <taxon>Insecta</taxon>
        <taxon>Pterygota</taxon>
        <taxon>Neoptera</taxon>
        <taxon>Endopterygota</taxon>
        <taxon>Coleoptera</taxon>
        <taxon>Polyphaga</taxon>
        <taxon>Cucujiformia</taxon>
        <taxon>Chrysomeloidea</taxon>
        <taxon>Chrysomelidae</taxon>
        <taxon>Bruchinae</taxon>
        <taxon>Bruchini</taxon>
        <taxon>Acanthoscelides</taxon>
    </lineage>
</organism>
<name>A0A9P0KZM5_ACAOB</name>
<evidence type="ECO:0000313" key="1">
    <source>
        <dbReference type="EMBL" id="CAH1983587.1"/>
    </source>
</evidence>
<evidence type="ECO:0000313" key="2">
    <source>
        <dbReference type="Proteomes" id="UP001152888"/>
    </source>
</evidence>
<sequence>MCNHWNLYENCLFCTSRACLQVERFSVDSALWRGLIQNKIFKVLVQQGHILRGLVTETLAEVKQLKDELVANTTKSFFTSISLNFPLSSNEDVLLFENYLADTSNFNNASHCLLQHWQSQKRRLKQQFSYG</sequence>
<reference evidence="1" key="1">
    <citation type="submission" date="2022-03" db="EMBL/GenBank/DDBJ databases">
        <authorList>
            <person name="Sayadi A."/>
        </authorList>
    </citation>
    <scope>NUCLEOTIDE SEQUENCE</scope>
</reference>
<proteinExistence type="predicted"/>
<dbReference type="Proteomes" id="UP001152888">
    <property type="component" value="Unassembled WGS sequence"/>
</dbReference>